<feature type="domain" description="HTH lacI-type" evidence="5">
    <location>
        <begin position="9"/>
        <end position="60"/>
    </location>
</feature>
<dbReference type="SMART" id="SM00354">
    <property type="entry name" value="HTH_LACI"/>
    <property type="match status" value="1"/>
</dbReference>
<dbReference type="GO" id="GO:0003700">
    <property type="term" value="F:DNA-binding transcription factor activity"/>
    <property type="evidence" value="ECO:0007669"/>
    <property type="project" value="TreeGrafter"/>
</dbReference>
<gene>
    <name evidence="6" type="ORF">E3O49_04805</name>
</gene>
<proteinExistence type="predicted"/>
<evidence type="ECO:0000256" key="4">
    <source>
        <dbReference type="SAM" id="MobiDB-lite"/>
    </source>
</evidence>
<dbReference type="Gene3D" id="3.40.50.2300">
    <property type="match status" value="2"/>
</dbReference>
<keyword evidence="7" id="KW-1185">Reference proteome</keyword>
<dbReference type="InterPro" id="IPR010982">
    <property type="entry name" value="Lambda_DNA-bd_dom_sf"/>
</dbReference>
<evidence type="ECO:0000256" key="1">
    <source>
        <dbReference type="ARBA" id="ARBA00023015"/>
    </source>
</evidence>
<dbReference type="GO" id="GO:0000976">
    <property type="term" value="F:transcription cis-regulatory region binding"/>
    <property type="evidence" value="ECO:0007669"/>
    <property type="project" value="TreeGrafter"/>
</dbReference>
<dbReference type="InterPro" id="IPR028082">
    <property type="entry name" value="Peripla_BP_I"/>
</dbReference>
<dbReference type="InterPro" id="IPR046335">
    <property type="entry name" value="LacI/GalR-like_sensor"/>
</dbReference>
<keyword evidence="1" id="KW-0805">Transcription regulation</keyword>
<keyword evidence="3" id="KW-0804">Transcription</keyword>
<evidence type="ECO:0000259" key="5">
    <source>
        <dbReference type="PROSITE" id="PS50932"/>
    </source>
</evidence>
<organism evidence="6 7">
    <name type="scientific">Cryobacterium shii</name>
    <dbReference type="NCBI Taxonomy" id="1259235"/>
    <lineage>
        <taxon>Bacteria</taxon>
        <taxon>Bacillati</taxon>
        <taxon>Actinomycetota</taxon>
        <taxon>Actinomycetes</taxon>
        <taxon>Micrococcales</taxon>
        <taxon>Microbacteriaceae</taxon>
        <taxon>Cryobacterium</taxon>
    </lineage>
</organism>
<dbReference type="InterPro" id="IPR000843">
    <property type="entry name" value="HTH_LacI"/>
</dbReference>
<dbReference type="PANTHER" id="PTHR30146">
    <property type="entry name" value="LACI-RELATED TRANSCRIPTIONAL REPRESSOR"/>
    <property type="match status" value="1"/>
</dbReference>
<accession>A0AAQ2HGB5</accession>
<evidence type="ECO:0000313" key="7">
    <source>
        <dbReference type="Proteomes" id="UP000297403"/>
    </source>
</evidence>
<protein>
    <submittedName>
        <fullName evidence="6">LacI family transcriptional regulator</fullName>
    </submittedName>
</protein>
<evidence type="ECO:0000313" key="6">
    <source>
        <dbReference type="EMBL" id="TFC50488.1"/>
    </source>
</evidence>
<sequence length="356" mass="38239">MSAVSPSGSTIRDVARVAGVSLGTVSNYLNDVKPISPKTRVRIEQAIENLEFVPNRALRTMHGGRSPAIGFVVSDSPDPFFVEVARGVEDVIRSAGIVLVSCNTKGKQEYESSYVKVLAEMRVTGAIVMPSFEHSDVPFRGLRASGAGLVVLGEWDDDTCAISFDDRLGGQLAIEHLIELGHTDIVFLGGPGGEHQIEQRYLGALTALSPFSPDASLRRVDAAGVTVQDRAFLADQVLALDPRPTAIFAASDTLALAVLNELLRRDIRVPGEMAVVGFNNIAAAQLAVVPLTTVSVPQYEMGIRAAQLLLDELRPGHVHQQLLLKPNLIVRESTRSVATPGLEGPTNKASRRRPQD</sequence>
<dbReference type="Gene3D" id="1.10.260.40">
    <property type="entry name" value="lambda repressor-like DNA-binding domains"/>
    <property type="match status" value="1"/>
</dbReference>
<dbReference type="PROSITE" id="PS50932">
    <property type="entry name" value="HTH_LACI_2"/>
    <property type="match status" value="1"/>
</dbReference>
<dbReference type="PROSITE" id="PS00356">
    <property type="entry name" value="HTH_LACI_1"/>
    <property type="match status" value="1"/>
</dbReference>
<comment type="caution">
    <text evidence="6">The sequence shown here is derived from an EMBL/GenBank/DDBJ whole genome shotgun (WGS) entry which is preliminary data.</text>
</comment>
<evidence type="ECO:0000256" key="2">
    <source>
        <dbReference type="ARBA" id="ARBA00023125"/>
    </source>
</evidence>
<dbReference type="Pfam" id="PF13377">
    <property type="entry name" value="Peripla_BP_3"/>
    <property type="match status" value="1"/>
</dbReference>
<reference evidence="6 7" key="1">
    <citation type="submission" date="2019-03" db="EMBL/GenBank/DDBJ databases">
        <title>Genomics of glacier-inhabiting Cryobacterium strains.</title>
        <authorList>
            <person name="Liu Q."/>
            <person name="Xin Y.-H."/>
        </authorList>
    </citation>
    <scope>NUCLEOTIDE SEQUENCE [LARGE SCALE GENOMIC DNA]</scope>
    <source>
        <strain evidence="7">TMT1-22</strain>
    </source>
</reference>
<feature type="region of interest" description="Disordered" evidence="4">
    <location>
        <begin position="335"/>
        <end position="356"/>
    </location>
</feature>
<keyword evidence="2" id="KW-0238">DNA-binding</keyword>
<dbReference type="Pfam" id="PF00356">
    <property type="entry name" value="LacI"/>
    <property type="match status" value="1"/>
</dbReference>
<evidence type="ECO:0000256" key="3">
    <source>
        <dbReference type="ARBA" id="ARBA00023163"/>
    </source>
</evidence>
<name>A0AAQ2HGB5_9MICO</name>
<dbReference type="RefSeq" id="WP_134434717.1">
    <property type="nucleotide sequence ID" value="NZ_SOFY01000019.1"/>
</dbReference>
<dbReference type="Proteomes" id="UP000297403">
    <property type="component" value="Unassembled WGS sequence"/>
</dbReference>
<dbReference type="SUPFAM" id="SSF53822">
    <property type="entry name" value="Periplasmic binding protein-like I"/>
    <property type="match status" value="1"/>
</dbReference>
<dbReference type="EMBL" id="SOFY01000019">
    <property type="protein sequence ID" value="TFC50488.1"/>
    <property type="molecule type" value="Genomic_DNA"/>
</dbReference>
<dbReference type="SUPFAM" id="SSF47413">
    <property type="entry name" value="lambda repressor-like DNA-binding domains"/>
    <property type="match status" value="1"/>
</dbReference>
<dbReference type="CDD" id="cd01392">
    <property type="entry name" value="HTH_LacI"/>
    <property type="match status" value="1"/>
</dbReference>
<dbReference type="AlphaFoldDB" id="A0AAQ2HGB5"/>
<dbReference type="PANTHER" id="PTHR30146:SF109">
    <property type="entry name" value="HTH-TYPE TRANSCRIPTIONAL REGULATOR GALS"/>
    <property type="match status" value="1"/>
</dbReference>